<dbReference type="SUPFAM" id="SSF117916">
    <property type="entry name" value="Fe-S cluster assembly (FSCA) domain-like"/>
    <property type="match status" value="1"/>
</dbReference>
<dbReference type="Pfam" id="PF01106">
    <property type="entry name" value="NifU"/>
    <property type="match status" value="1"/>
</dbReference>
<dbReference type="Gene3D" id="3.30.1370.70">
    <property type="entry name" value="Scaffold protein Nfu/NifU, N-terminal domain"/>
    <property type="match status" value="1"/>
</dbReference>
<gene>
    <name evidence="4" type="ORF">DJ017_04475</name>
</gene>
<dbReference type="Proteomes" id="UP000249254">
    <property type="component" value="Unassembled WGS sequence"/>
</dbReference>
<dbReference type="Gene3D" id="3.30.300.130">
    <property type="entry name" value="Fe-S cluster assembly (FSCA)"/>
    <property type="match status" value="1"/>
</dbReference>
<dbReference type="AlphaFoldDB" id="A0A328AG40"/>
<reference evidence="5" key="1">
    <citation type="submission" date="2018-05" db="EMBL/GenBank/DDBJ databases">
        <authorList>
            <person name="Li X."/>
        </authorList>
    </citation>
    <scope>NUCLEOTIDE SEQUENCE [LARGE SCALE GENOMIC DNA]</scope>
    <source>
        <strain evidence="5">LX32</strain>
    </source>
</reference>
<dbReference type="OrthoDB" id="9796965at2"/>
<protein>
    <submittedName>
        <fullName evidence="4">NifU family protein</fullName>
    </submittedName>
</protein>
<sequence length="233" mass="24550">MLVLTEQTPNPDALKFIPELAPGARLTEGATYALARSGFDAARSTLAAALFGLAGVERVFVAPGFVTVTRAAAGPPWSALRYAVIAAIAEHLASGAPAIADDSPPVEDAGQDPIEEEIRQVLGLHVRPGVARDGGDVLFERFDADTGVLWIRMQGACGGCPSSRLTLKSGIEQIVRRYVPEVARVEEIGGAPAPAGASRLRRWIEGFGGRGAGARPVFTHGGREIPRRPERTP</sequence>
<dbReference type="EMBL" id="QFYQ01000001">
    <property type="protein sequence ID" value="RAK53833.1"/>
    <property type="molecule type" value="Genomic_DNA"/>
</dbReference>
<evidence type="ECO:0000313" key="4">
    <source>
        <dbReference type="EMBL" id="RAK53833.1"/>
    </source>
</evidence>
<comment type="similarity">
    <text evidence="1">Belongs to the NifU family.</text>
</comment>
<comment type="caution">
    <text evidence="4">The sequence shown here is derived from an EMBL/GenBank/DDBJ whole genome shotgun (WGS) entry which is preliminary data.</text>
</comment>
<dbReference type="InterPro" id="IPR035433">
    <property type="entry name" value="NFU1-like"/>
</dbReference>
<feature type="region of interest" description="Disordered" evidence="2">
    <location>
        <begin position="213"/>
        <end position="233"/>
    </location>
</feature>
<name>A0A328AG40_9CAUL</name>
<evidence type="ECO:0000313" key="5">
    <source>
        <dbReference type="Proteomes" id="UP000249254"/>
    </source>
</evidence>
<organism evidence="4 5">
    <name type="scientific">Phenylobacterium soli</name>
    <dbReference type="NCBI Taxonomy" id="2170551"/>
    <lineage>
        <taxon>Bacteria</taxon>
        <taxon>Pseudomonadati</taxon>
        <taxon>Pseudomonadota</taxon>
        <taxon>Alphaproteobacteria</taxon>
        <taxon>Caulobacterales</taxon>
        <taxon>Caulobacteraceae</taxon>
        <taxon>Phenylobacterium</taxon>
    </lineage>
</organism>
<dbReference type="GO" id="GO:0016226">
    <property type="term" value="P:iron-sulfur cluster assembly"/>
    <property type="evidence" value="ECO:0007669"/>
    <property type="project" value="InterPro"/>
</dbReference>
<dbReference type="InterPro" id="IPR036498">
    <property type="entry name" value="Nfu/NifU_N_sf"/>
</dbReference>
<dbReference type="InterPro" id="IPR001075">
    <property type="entry name" value="NIF_FeS_clus_asmbl_NifU_C"/>
</dbReference>
<keyword evidence="5" id="KW-1185">Reference proteome</keyword>
<evidence type="ECO:0000256" key="2">
    <source>
        <dbReference type="SAM" id="MobiDB-lite"/>
    </source>
</evidence>
<evidence type="ECO:0000259" key="3">
    <source>
        <dbReference type="SMART" id="SM00932"/>
    </source>
</evidence>
<dbReference type="GO" id="GO:0051536">
    <property type="term" value="F:iron-sulfur cluster binding"/>
    <property type="evidence" value="ECO:0007669"/>
    <property type="project" value="InterPro"/>
</dbReference>
<dbReference type="InterPro" id="IPR034904">
    <property type="entry name" value="FSCA_dom_sf"/>
</dbReference>
<proteinExistence type="inferred from homology"/>
<dbReference type="SMART" id="SM00932">
    <property type="entry name" value="Nfu_N"/>
    <property type="match status" value="1"/>
</dbReference>
<feature type="domain" description="Scaffold protein Nfu/NifU N-terminal" evidence="3">
    <location>
        <begin position="3"/>
        <end position="95"/>
    </location>
</feature>
<dbReference type="PANTHER" id="PTHR11178">
    <property type="entry name" value="IRON-SULFUR CLUSTER SCAFFOLD PROTEIN NFU-RELATED"/>
    <property type="match status" value="1"/>
</dbReference>
<dbReference type="Pfam" id="PF08712">
    <property type="entry name" value="Nfu_N"/>
    <property type="match status" value="1"/>
</dbReference>
<dbReference type="InterPro" id="IPR014824">
    <property type="entry name" value="Nfu/NifU_N"/>
</dbReference>
<dbReference type="PANTHER" id="PTHR11178:SF1">
    <property type="entry name" value="NFU1 IRON-SULFUR CLUSTER SCAFFOLD HOMOLOG, MITOCHONDRIAL"/>
    <property type="match status" value="1"/>
</dbReference>
<dbReference type="SUPFAM" id="SSF110836">
    <property type="entry name" value="Hypothetical protein SAV1430"/>
    <property type="match status" value="1"/>
</dbReference>
<accession>A0A328AG40</accession>
<dbReference type="GO" id="GO:0005506">
    <property type="term" value="F:iron ion binding"/>
    <property type="evidence" value="ECO:0007669"/>
    <property type="project" value="InterPro"/>
</dbReference>
<feature type="compositionally biased region" description="Basic and acidic residues" evidence="2">
    <location>
        <begin position="221"/>
        <end position="233"/>
    </location>
</feature>
<evidence type="ECO:0000256" key="1">
    <source>
        <dbReference type="ARBA" id="ARBA00006420"/>
    </source>
</evidence>
<dbReference type="PIRSF" id="PIRSF036773">
    <property type="entry name" value="HIRIP5"/>
    <property type="match status" value="1"/>
</dbReference>